<evidence type="ECO:0000256" key="9">
    <source>
        <dbReference type="HAMAP-Rule" id="MF_00323"/>
    </source>
</evidence>
<dbReference type="GO" id="GO:0005737">
    <property type="term" value="C:cytoplasm"/>
    <property type="evidence" value="ECO:0007669"/>
    <property type="project" value="UniProtKB-SubCell"/>
</dbReference>
<comment type="function">
    <text evidence="9">Catalyzes the ferrous insertion into protoporphyrin IX.</text>
</comment>
<organism evidence="11 12">
    <name type="scientific">Reinekea forsetii</name>
    <dbReference type="NCBI Taxonomy" id="1336806"/>
    <lineage>
        <taxon>Bacteria</taxon>
        <taxon>Pseudomonadati</taxon>
        <taxon>Pseudomonadota</taxon>
        <taxon>Gammaproteobacteria</taxon>
        <taxon>Oceanospirillales</taxon>
        <taxon>Saccharospirillaceae</taxon>
        <taxon>Reinekea</taxon>
    </lineage>
</organism>
<comment type="subcellular location">
    <subcellularLocation>
        <location evidence="9">Cytoplasm</location>
    </subcellularLocation>
</comment>
<dbReference type="InterPro" id="IPR033644">
    <property type="entry name" value="Ferrochelatase_C"/>
</dbReference>
<dbReference type="Pfam" id="PF00762">
    <property type="entry name" value="Ferrochelatase"/>
    <property type="match status" value="1"/>
</dbReference>
<keyword evidence="4 9" id="KW-0408">Iron</keyword>
<feature type="binding site" evidence="9">
    <location>
        <position position="206"/>
    </location>
    <ligand>
        <name>Fe(2+)</name>
        <dbReference type="ChEBI" id="CHEBI:29033"/>
    </ligand>
</feature>
<comment type="similarity">
    <text evidence="1 9 10">Belongs to the ferrochelatase family.</text>
</comment>
<evidence type="ECO:0000256" key="8">
    <source>
        <dbReference type="ARBA" id="ARBA00024536"/>
    </source>
</evidence>
<dbReference type="PANTHER" id="PTHR11108:SF1">
    <property type="entry name" value="FERROCHELATASE, MITOCHONDRIAL"/>
    <property type="match status" value="1"/>
</dbReference>
<protein>
    <recommendedName>
        <fullName evidence="9">Ferrochelatase</fullName>
        <ecNumber evidence="9">4.98.1.1</ecNumber>
    </recommendedName>
    <alternativeName>
        <fullName evidence="9">Heme synthase</fullName>
    </alternativeName>
    <alternativeName>
        <fullName evidence="9">Protoheme ferro-lyase</fullName>
    </alternativeName>
</protein>
<proteinExistence type="inferred from homology"/>
<dbReference type="HAMAP" id="MF_00323">
    <property type="entry name" value="Ferrochelatase"/>
    <property type="match status" value="1"/>
</dbReference>
<dbReference type="CDD" id="cd00419">
    <property type="entry name" value="Ferrochelatase_C"/>
    <property type="match status" value="1"/>
</dbReference>
<evidence type="ECO:0000256" key="10">
    <source>
        <dbReference type="RuleBase" id="RU004185"/>
    </source>
</evidence>
<dbReference type="GO" id="GO:0046872">
    <property type="term" value="F:metal ion binding"/>
    <property type="evidence" value="ECO:0007669"/>
    <property type="project" value="UniProtKB-KW"/>
</dbReference>
<dbReference type="InterPro" id="IPR033659">
    <property type="entry name" value="Ferrochelatase_N"/>
</dbReference>
<dbReference type="SUPFAM" id="SSF53800">
    <property type="entry name" value="Chelatase"/>
    <property type="match status" value="1"/>
</dbReference>
<dbReference type="EC" id="4.98.1.1" evidence="9"/>
<dbReference type="EMBL" id="CP011797">
    <property type="protein sequence ID" value="ATX78305.1"/>
    <property type="molecule type" value="Genomic_DNA"/>
</dbReference>
<keyword evidence="7 9" id="KW-0627">Porphyrin biosynthesis</keyword>
<name>A0A2K8KU80_9GAMM</name>
<feature type="binding site" evidence="9">
    <location>
        <position position="287"/>
    </location>
    <ligand>
        <name>Fe(2+)</name>
        <dbReference type="ChEBI" id="CHEBI:29033"/>
    </ligand>
</feature>
<evidence type="ECO:0000256" key="4">
    <source>
        <dbReference type="ARBA" id="ARBA00023004"/>
    </source>
</evidence>
<evidence type="ECO:0000256" key="6">
    <source>
        <dbReference type="ARBA" id="ARBA00023239"/>
    </source>
</evidence>
<comment type="catalytic activity">
    <reaction evidence="9">
        <text>heme b + 2 H(+) = protoporphyrin IX + Fe(2+)</text>
        <dbReference type="Rhea" id="RHEA:22584"/>
        <dbReference type="ChEBI" id="CHEBI:15378"/>
        <dbReference type="ChEBI" id="CHEBI:29033"/>
        <dbReference type="ChEBI" id="CHEBI:57306"/>
        <dbReference type="ChEBI" id="CHEBI:60344"/>
        <dbReference type="EC" id="4.98.1.1"/>
    </reaction>
</comment>
<evidence type="ECO:0000256" key="3">
    <source>
        <dbReference type="ARBA" id="ARBA00022723"/>
    </source>
</evidence>
<dbReference type="AlphaFoldDB" id="A0A2K8KU80"/>
<dbReference type="NCBIfam" id="TIGR00109">
    <property type="entry name" value="hemH"/>
    <property type="match status" value="1"/>
</dbReference>
<dbReference type="PANTHER" id="PTHR11108">
    <property type="entry name" value="FERROCHELATASE"/>
    <property type="match status" value="1"/>
</dbReference>
<dbReference type="FunFam" id="3.40.50.1400:FF:000002">
    <property type="entry name" value="Ferrochelatase"/>
    <property type="match status" value="1"/>
</dbReference>
<sequence length="342" mass="38243">MTLPTNHPDVKTGKIGLLLVNLGTPDDPSTSSVRRYLKEFLSDRRVVNIPRLIWLPILHGIILNTRPKRSAAAYKKIWREDDNESPLRYFTAQQSHQMALKWPDLVVDYAMRYGNPSLSEKMAAMTKQGCDRILVVPLYPQYSAATNASVSDAVFDYLKAQMWQPTIRIAHPWYRHPAYIGALAAQVQAHLATVTDEPDKILLSFHGLPKESLPKGDPYYCHCQVTGRLLAEALGWPTDRVLISFQSRFGPAKWLQPYTSDTFEALPAQGVKNLLVLTPGFATDCLETLEEIGMEGVETFKEAGGEHCTLLPCLNDSELGMAMLEAVLTDELAGWYTPEQGL</sequence>
<dbReference type="Proteomes" id="UP000229757">
    <property type="component" value="Chromosome"/>
</dbReference>
<dbReference type="OrthoDB" id="9809741at2"/>
<dbReference type="CDD" id="cd03411">
    <property type="entry name" value="Ferrochelatase_N"/>
    <property type="match status" value="1"/>
</dbReference>
<evidence type="ECO:0000313" key="12">
    <source>
        <dbReference type="Proteomes" id="UP000229757"/>
    </source>
</evidence>
<keyword evidence="3 9" id="KW-0479">Metal-binding</keyword>
<evidence type="ECO:0000256" key="1">
    <source>
        <dbReference type="ARBA" id="ARBA00007718"/>
    </source>
</evidence>
<comment type="catalytic activity">
    <reaction evidence="8">
        <text>Fe-coproporphyrin III + 2 H(+) = coproporphyrin III + Fe(2+)</text>
        <dbReference type="Rhea" id="RHEA:49572"/>
        <dbReference type="ChEBI" id="CHEBI:15378"/>
        <dbReference type="ChEBI" id="CHEBI:29033"/>
        <dbReference type="ChEBI" id="CHEBI:68438"/>
        <dbReference type="ChEBI" id="CHEBI:131725"/>
        <dbReference type="EC" id="4.99.1.9"/>
    </reaction>
    <physiologicalReaction direction="right-to-left" evidence="8">
        <dbReference type="Rhea" id="RHEA:49574"/>
    </physiologicalReaction>
</comment>
<keyword evidence="5 9" id="KW-0350">Heme biosynthesis</keyword>
<dbReference type="UniPathway" id="UPA00252">
    <property type="reaction ID" value="UER00325"/>
</dbReference>
<gene>
    <name evidence="9" type="primary">hemH</name>
    <name evidence="11" type="ORF">REIFOR_03199</name>
</gene>
<dbReference type="GO" id="GO:0004325">
    <property type="term" value="F:ferrochelatase activity"/>
    <property type="evidence" value="ECO:0007669"/>
    <property type="project" value="UniProtKB-UniRule"/>
</dbReference>
<evidence type="ECO:0000256" key="2">
    <source>
        <dbReference type="ARBA" id="ARBA00022490"/>
    </source>
</evidence>
<accession>A0A2K8KU80</accession>
<reference evidence="11 12" key="1">
    <citation type="journal article" date="2017" name="Environ. Microbiol.">
        <title>Genomic and physiological analyses of 'Reinekea forsetii' reveal a versatile opportunistic lifestyle during spring algae blooms.</title>
        <authorList>
            <person name="Avci B."/>
            <person name="Hahnke R.L."/>
            <person name="Chafee M."/>
            <person name="Fischer T."/>
            <person name="Gruber-Vodicka H."/>
            <person name="Tegetmeyer H.E."/>
            <person name="Harder J."/>
            <person name="Fuchs B.M."/>
            <person name="Amann R.I."/>
            <person name="Teeling H."/>
        </authorList>
    </citation>
    <scope>NUCLEOTIDE SEQUENCE [LARGE SCALE GENOMIC DNA]</scope>
    <source>
        <strain evidence="11 12">Hel1_31_D35</strain>
    </source>
</reference>
<keyword evidence="6 9" id="KW-0456">Lyase</keyword>
<comment type="pathway">
    <text evidence="9">Porphyrin-containing compound metabolism; protoheme biosynthesis; protoheme from protoporphyrin-IX: step 1/1.</text>
</comment>
<dbReference type="Gene3D" id="3.40.50.1400">
    <property type="match status" value="2"/>
</dbReference>
<keyword evidence="12" id="KW-1185">Reference proteome</keyword>
<dbReference type="InterPro" id="IPR001015">
    <property type="entry name" value="Ferrochelatase"/>
</dbReference>
<evidence type="ECO:0000256" key="7">
    <source>
        <dbReference type="ARBA" id="ARBA00023244"/>
    </source>
</evidence>
<dbReference type="GO" id="GO:0006783">
    <property type="term" value="P:heme biosynthetic process"/>
    <property type="evidence" value="ECO:0007669"/>
    <property type="project" value="UniProtKB-UniRule"/>
</dbReference>
<dbReference type="KEGG" id="rfo:REIFOR_03199"/>
<keyword evidence="2 9" id="KW-0963">Cytoplasm</keyword>
<evidence type="ECO:0000313" key="11">
    <source>
        <dbReference type="EMBL" id="ATX78305.1"/>
    </source>
</evidence>
<dbReference type="RefSeq" id="WP_100258503.1">
    <property type="nucleotide sequence ID" value="NZ_CP011797.1"/>
</dbReference>
<evidence type="ECO:0000256" key="5">
    <source>
        <dbReference type="ARBA" id="ARBA00023133"/>
    </source>
</evidence>